<name>A0ABR1UQP9_9PEZI</name>
<keyword evidence="3" id="KW-1185">Reference proteome</keyword>
<dbReference type="Proteomes" id="UP001480595">
    <property type="component" value="Unassembled WGS sequence"/>
</dbReference>
<evidence type="ECO:0000256" key="1">
    <source>
        <dbReference type="SAM" id="MobiDB-lite"/>
    </source>
</evidence>
<dbReference type="RefSeq" id="XP_066714501.1">
    <property type="nucleotide sequence ID" value="XM_066859014.1"/>
</dbReference>
<evidence type="ECO:0000313" key="3">
    <source>
        <dbReference type="Proteomes" id="UP001480595"/>
    </source>
</evidence>
<gene>
    <name evidence="2" type="ORF">PG994_007605</name>
</gene>
<dbReference type="EMBL" id="JAQQWL010000008">
    <property type="protein sequence ID" value="KAK8061239.1"/>
    <property type="molecule type" value="Genomic_DNA"/>
</dbReference>
<comment type="caution">
    <text evidence="2">The sequence shown here is derived from an EMBL/GenBank/DDBJ whole genome shotgun (WGS) entry which is preliminary data.</text>
</comment>
<reference evidence="2 3" key="1">
    <citation type="submission" date="2023-01" db="EMBL/GenBank/DDBJ databases">
        <title>Analysis of 21 Apiospora genomes using comparative genomics revels a genus with tremendous synthesis potential of carbohydrate active enzymes and secondary metabolites.</title>
        <authorList>
            <person name="Sorensen T."/>
        </authorList>
    </citation>
    <scope>NUCLEOTIDE SEQUENCE [LARGE SCALE GENOMIC DNA]</scope>
    <source>
        <strain evidence="2 3">CBS 135458</strain>
    </source>
</reference>
<feature type="region of interest" description="Disordered" evidence="1">
    <location>
        <begin position="437"/>
        <end position="463"/>
    </location>
</feature>
<sequence length="489" mass="54257">MALYHVRVRNYYWNRTLSKYSKDHRVHTPVQSPVRQQGNCAAPCTVRLLNKEERLGVHLVSHDKDLTVYDGRPPYLAEAHGIIIRTSRQSCPRPIWVVQEEIQFEPPFPVSIVDLATNESIKSECASICWVPHLKESNGTLLTILNDVPGEVQIGSTKTIRSNVVTQVPGCPEKTKAEWVEVERLSSCSILDDKEKETIFNAQLESLHSDQKTSVPPRVSLRECIRSPMERLRTSPFRVDTLVGLSANPGEDLGVLQAATSDRSIEDSTEDRIDDSSDLSDEGYLSEDPFEGPPLSTVESPLHRRTQPRDIGTYKTTSVLAARTTLSIASSWTFSRKCFLRNHEHCRLPLAEEVKIVDLDSVAASSTVSGSSSLALALEQSSMDTTSQHLGDDDVDGEDEYRSICGWPLVPNLETRLRSPDLSGLVGHDLDPSSFWEPDVASPYEAQSTTPSPSMMDIDGGWTLTDEEGMSLLQHGLPSTPPPSYGMYQ</sequence>
<feature type="region of interest" description="Disordered" evidence="1">
    <location>
        <begin position="259"/>
        <end position="310"/>
    </location>
</feature>
<feature type="compositionally biased region" description="Basic and acidic residues" evidence="1">
    <location>
        <begin position="263"/>
        <end position="275"/>
    </location>
</feature>
<dbReference type="GeneID" id="92092077"/>
<evidence type="ECO:0000313" key="2">
    <source>
        <dbReference type="EMBL" id="KAK8061239.1"/>
    </source>
</evidence>
<organism evidence="2 3">
    <name type="scientific">Apiospora phragmitis</name>
    <dbReference type="NCBI Taxonomy" id="2905665"/>
    <lineage>
        <taxon>Eukaryota</taxon>
        <taxon>Fungi</taxon>
        <taxon>Dikarya</taxon>
        <taxon>Ascomycota</taxon>
        <taxon>Pezizomycotina</taxon>
        <taxon>Sordariomycetes</taxon>
        <taxon>Xylariomycetidae</taxon>
        <taxon>Amphisphaeriales</taxon>
        <taxon>Apiosporaceae</taxon>
        <taxon>Apiospora</taxon>
    </lineage>
</organism>
<feature type="compositionally biased region" description="Acidic residues" evidence="1">
    <location>
        <begin position="276"/>
        <end position="290"/>
    </location>
</feature>
<accession>A0ABR1UQP9</accession>
<proteinExistence type="predicted"/>
<protein>
    <submittedName>
        <fullName evidence="2">Uncharacterized protein</fullName>
    </submittedName>
</protein>